<feature type="compositionally biased region" description="Acidic residues" evidence="4">
    <location>
        <begin position="355"/>
        <end position="367"/>
    </location>
</feature>
<dbReference type="Proteomes" id="UP000286415">
    <property type="component" value="Unassembled WGS sequence"/>
</dbReference>
<reference evidence="5 6" key="1">
    <citation type="journal article" date="2018" name="Biotechnol. Adv.">
        <title>Improved genomic resources and new bioinformatic workflow for the carcinogenic parasite Clonorchis sinensis: Biotechnological implications.</title>
        <authorList>
            <person name="Wang D."/>
            <person name="Korhonen P.K."/>
            <person name="Gasser R.B."/>
            <person name="Young N.D."/>
        </authorList>
    </citation>
    <scope>NUCLEOTIDE SEQUENCE [LARGE SCALE GENOMIC DNA]</scope>
    <source>
        <strain evidence="5">Cs-k2</strain>
    </source>
</reference>
<comment type="caution">
    <text evidence="5">The sequence shown here is derived from an EMBL/GenBank/DDBJ whole genome shotgun (WGS) entry which is preliminary data.</text>
</comment>
<dbReference type="EMBL" id="NIRI02000056">
    <property type="protein sequence ID" value="KAG5443635.1"/>
    <property type="molecule type" value="Genomic_DNA"/>
</dbReference>
<keyword evidence="6" id="KW-1185">Reference proteome</keyword>
<dbReference type="PANTHER" id="PTHR15431">
    <property type="entry name" value="FGFR1 ONCOGENE PARTNER/LISH DOMAIN-CONTAINING PROTEIN"/>
    <property type="match status" value="1"/>
</dbReference>
<evidence type="ECO:0000256" key="2">
    <source>
        <dbReference type="ARBA" id="ARBA00022490"/>
    </source>
</evidence>
<dbReference type="GO" id="GO:0015630">
    <property type="term" value="C:microtubule cytoskeleton"/>
    <property type="evidence" value="ECO:0007669"/>
    <property type="project" value="UniProtKB-ARBA"/>
</dbReference>
<feature type="compositionally biased region" description="Low complexity" evidence="4">
    <location>
        <begin position="207"/>
        <end position="218"/>
    </location>
</feature>
<feature type="compositionally biased region" description="Polar residues" evidence="4">
    <location>
        <begin position="167"/>
        <end position="186"/>
    </location>
</feature>
<dbReference type="AlphaFoldDB" id="A0A8T1M486"/>
<feature type="compositionally biased region" description="Low complexity" evidence="4">
    <location>
        <begin position="228"/>
        <end position="239"/>
    </location>
</feature>
<dbReference type="OrthoDB" id="2160638at2759"/>
<comment type="subcellular location">
    <subcellularLocation>
        <location evidence="1">Cytoplasm</location>
        <location evidence="1">Cytoskeleton</location>
    </subcellularLocation>
</comment>
<evidence type="ECO:0000256" key="3">
    <source>
        <dbReference type="ARBA" id="ARBA00023212"/>
    </source>
</evidence>
<dbReference type="PROSITE" id="PS50896">
    <property type="entry name" value="LISH"/>
    <property type="match status" value="1"/>
</dbReference>
<keyword evidence="3" id="KW-0206">Cytoskeleton</keyword>
<accession>A0A8T1M486</accession>
<evidence type="ECO:0000313" key="5">
    <source>
        <dbReference type="EMBL" id="KAG5443635.1"/>
    </source>
</evidence>
<reference evidence="5 6" key="2">
    <citation type="journal article" date="2021" name="Genomics">
        <title>High-quality reference genome for Clonorchis sinensis.</title>
        <authorList>
            <person name="Young N.D."/>
            <person name="Stroehlein A.J."/>
            <person name="Kinkar L."/>
            <person name="Wang T."/>
            <person name="Sohn W.M."/>
            <person name="Chang B.C.H."/>
            <person name="Kaur P."/>
            <person name="Weisz D."/>
            <person name="Dudchenko O."/>
            <person name="Aiden E.L."/>
            <person name="Korhonen P.K."/>
            <person name="Gasser R.B."/>
        </authorList>
    </citation>
    <scope>NUCLEOTIDE SEQUENCE [LARGE SCALE GENOMIC DNA]</scope>
    <source>
        <strain evidence="5">Cs-k2</strain>
    </source>
</reference>
<keyword evidence="2" id="KW-0963">Cytoplasm</keyword>
<dbReference type="InterPro" id="IPR006594">
    <property type="entry name" value="LisH"/>
</dbReference>
<feature type="compositionally biased region" description="Basic and acidic residues" evidence="4">
    <location>
        <begin position="392"/>
        <end position="401"/>
    </location>
</feature>
<evidence type="ECO:0000256" key="1">
    <source>
        <dbReference type="ARBA" id="ARBA00004245"/>
    </source>
</evidence>
<feature type="compositionally biased region" description="Basic and acidic residues" evidence="4">
    <location>
        <begin position="129"/>
        <end position="142"/>
    </location>
</feature>
<protein>
    <submittedName>
        <fullName evidence="5">FGFR1 oncoprotein partner</fullName>
    </submittedName>
</protein>
<evidence type="ECO:0000313" key="6">
    <source>
        <dbReference type="Proteomes" id="UP000286415"/>
    </source>
</evidence>
<name>A0A8T1M486_CLOSI</name>
<organism evidence="5 6">
    <name type="scientific">Clonorchis sinensis</name>
    <name type="common">Chinese liver fluke</name>
    <dbReference type="NCBI Taxonomy" id="79923"/>
    <lineage>
        <taxon>Eukaryota</taxon>
        <taxon>Metazoa</taxon>
        <taxon>Spiralia</taxon>
        <taxon>Lophotrochozoa</taxon>
        <taxon>Platyhelminthes</taxon>
        <taxon>Trematoda</taxon>
        <taxon>Digenea</taxon>
        <taxon>Opisthorchiida</taxon>
        <taxon>Opisthorchiata</taxon>
        <taxon>Opisthorchiidae</taxon>
        <taxon>Clonorchis</taxon>
    </lineage>
</organism>
<evidence type="ECO:0000256" key="4">
    <source>
        <dbReference type="SAM" id="MobiDB-lite"/>
    </source>
</evidence>
<gene>
    <name evidence="5" type="ORF">CSKR_202840</name>
</gene>
<sequence>MSDDDAELKDVLIRSLSENGILSRLKAQLRAAVYLALEKHNYNDGMPQTNDAVRTLQANEDGLIIVSLLADFLEHTNLFNALEVFTHEADLNQLPLLNRDDLCSMLGLVPNTSSPVLSSLLSAYRRGKSRNEENSSSEKRVLSDGQNQVSYADPPSSRQPHNERADNTTPVSHSRSGSAASTTVRSLANGGAGNGALANSHVNGITSSGSSPCTSVSEHPPPSEHSDSSPSTTAPPNSAHLNHGRPDGSPSHRTLTPREPEYTDDFDSPRSLGSRRTLSADSHRGGAEQQPQHSSTEALLHSTDSGHHPIEGVVRTITPNSIVASERSNRGGRSSTSPVIRVYAKSSRRPPSDVSDVDEADDDEDIPEVLKDYSVSEDSAPDQTIDSDESLGLDHVEDVRIRPNPAAATTGPTG</sequence>
<feature type="region of interest" description="Disordered" evidence="4">
    <location>
        <begin position="125"/>
        <end position="414"/>
    </location>
</feature>
<dbReference type="PANTHER" id="PTHR15431:SF9">
    <property type="entry name" value="CENTROSOMAL PROTEIN 43"/>
    <property type="match status" value="1"/>
</dbReference>
<dbReference type="Gene3D" id="1.20.960.40">
    <property type="match status" value="1"/>
</dbReference>
<proteinExistence type="predicted"/>